<feature type="transmembrane region" description="Helical" evidence="7">
    <location>
        <begin position="514"/>
        <end position="532"/>
    </location>
</feature>
<evidence type="ECO:0000256" key="5">
    <source>
        <dbReference type="ARBA" id="ARBA00022989"/>
    </source>
</evidence>
<dbReference type="NCBIfam" id="TIGR01097">
    <property type="entry name" value="PhnE"/>
    <property type="match status" value="1"/>
</dbReference>
<comment type="subcellular location">
    <subcellularLocation>
        <location evidence="1 7">Cell membrane</location>
        <topology evidence="1 7">Multi-pass membrane protein</topology>
    </subcellularLocation>
</comment>
<dbReference type="SUPFAM" id="SSF161098">
    <property type="entry name" value="MetI-like"/>
    <property type="match status" value="2"/>
</dbReference>
<evidence type="ECO:0000313" key="11">
    <source>
        <dbReference type="Proteomes" id="UP001056079"/>
    </source>
</evidence>
<dbReference type="Gene3D" id="1.10.3720.10">
    <property type="entry name" value="MetI-like"/>
    <property type="match status" value="2"/>
</dbReference>
<keyword evidence="3" id="KW-1003">Cell membrane</keyword>
<evidence type="ECO:0000256" key="3">
    <source>
        <dbReference type="ARBA" id="ARBA00022475"/>
    </source>
</evidence>
<feature type="transmembrane region" description="Helical" evidence="7">
    <location>
        <begin position="320"/>
        <end position="340"/>
    </location>
</feature>
<feature type="transmembrane region" description="Helical" evidence="7">
    <location>
        <begin position="82"/>
        <end position="109"/>
    </location>
</feature>
<dbReference type="RefSeq" id="WP_010071320.1">
    <property type="nucleotide sequence ID" value="NZ_CP098609.1"/>
</dbReference>
<feature type="region of interest" description="Disordered" evidence="8">
    <location>
        <begin position="279"/>
        <end position="312"/>
    </location>
</feature>
<feature type="transmembrane region" description="Helical" evidence="7">
    <location>
        <begin position="213"/>
        <end position="232"/>
    </location>
</feature>
<evidence type="ECO:0000256" key="4">
    <source>
        <dbReference type="ARBA" id="ARBA00022692"/>
    </source>
</evidence>
<dbReference type="PANTHER" id="PTHR30043">
    <property type="entry name" value="PHOSPHONATES TRANSPORT SYSTEM PERMEASE PROTEIN"/>
    <property type="match status" value="1"/>
</dbReference>
<keyword evidence="6 7" id="KW-0472">Membrane</keyword>
<dbReference type="CDD" id="cd06261">
    <property type="entry name" value="TM_PBP2"/>
    <property type="match status" value="2"/>
</dbReference>
<evidence type="ECO:0000256" key="2">
    <source>
        <dbReference type="ARBA" id="ARBA00022448"/>
    </source>
</evidence>
<feature type="transmembrane region" description="Helical" evidence="7">
    <location>
        <begin position="383"/>
        <end position="407"/>
    </location>
</feature>
<name>A0ABY4V1T6_STRFL</name>
<dbReference type="InterPro" id="IPR000515">
    <property type="entry name" value="MetI-like"/>
</dbReference>
<proteinExistence type="inferred from homology"/>
<accession>A0ABY4V1T6</accession>
<evidence type="ECO:0000256" key="8">
    <source>
        <dbReference type="SAM" id="MobiDB-lite"/>
    </source>
</evidence>
<comment type="similarity">
    <text evidence="7">Belongs to the binding-protein-dependent transport system permease family.</text>
</comment>
<feature type="transmembrane region" description="Helical" evidence="7">
    <location>
        <begin position="244"/>
        <end position="264"/>
    </location>
</feature>
<keyword evidence="5 7" id="KW-1133">Transmembrane helix</keyword>
<feature type="transmembrane region" description="Helical" evidence="7">
    <location>
        <begin position="130"/>
        <end position="153"/>
    </location>
</feature>
<keyword evidence="11" id="KW-1185">Reference proteome</keyword>
<keyword evidence="4 7" id="KW-0812">Transmembrane</keyword>
<evidence type="ECO:0000256" key="6">
    <source>
        <dbReference type="ARBA" id="ARBA00023136"/>
    </source>
</evidence>
<keyword evidence="2 7" id="KW-0813">Transport</keyword>
<dbReference type="Proteomes" id="UP001056079">
    <property type="component" value="Chromosome"/>
</dbReference>
<evidence type="ECO:0000256" key="1">
    <source>
        <dbReference type="ARBA" id="ARBA00004651"/>
    </source>
</evidence>
<dbReference type="PANTHER" id="PTHR30043:SF1">
    <property type="entry name" value="ABC TRANSPORT SYSTEM PERMEASE PROTEIN P69"/>
    <property type="match status" value="1"/>
</dbReference>
<dbReference type="EMBL" id="CP098609">
    <property type="protein sequence ID" value="USC48599.1"/>
    <property type="molecule type" value="Genomic_DNA"/>
</dbReference>
<dbReference type="Pfam" id="PF00528">
    <property type="entry name" value="BPD_transp_1"/>
    <property type="match status" value="2"/>
</dbReference>
<gene>
    <name evidence="10" type="primary">phnE</name>
    <name evidence="10" type="ORF">K7395_18620</name>
</gene>
<dbReference type="PROSITE" id="PS50928">
    <property type="entry name" value="ABC_TM1"/>
    <property type="match status" value="2"/>
</dbReference>
<feature type="domain" description="ABC transmembrane type-1" evidence="9">
    <location>
        <begin position="377"/>
        <end position="560"/>
    </location>
</feature>
<organism evidence="10 11">
    <name type="scientific">Streptomyces filamentosus</name>
    <name type="common">Streptomyces roseosporus</name>
    <dbReference type="NCBI Taxonomy" id="67294"/>
    <lineage>
        <taxon>Bacteria</taxon>
        <taxon>Bacillati</taxon>
        <taxon>Actinomycetota</taxon>
        <taxon>Actinomycetes</taxon>
        <taxon>Kitasatosporales</taxon>
        <taxon>Streptomycetaceae</taxon>
        <taxon>Streptomyces</taxon>
    </lineage>
</organism>
<evidence type="ECO:0000256" key="7">
    <source>
        <dbReference type="RuleBase" id="RU363032"/>
    </source>
</evidence>
<evidence type="ECO:0000259" key="9">
    <source>
        <dbReference type="PROSITE" id="PS50928"/>
    </source>
</evidence>
<evidence type="ECO:0000313" key="10">
    <source>
        <dbReference type="EMBL" id="USC48599.1"/>
    </source>
</evidence>
<feature type="transmembrane region" description="Helical" evidence="7">
    <location>
        <begin position="539"/>
        <end position="563"/>
    </location>
</feature>
<sequence>MSGAGPIPSRRATLPRPSPTGLGSAVVLLAVLGAATASLIHLRINVATLVDSAGLCADFVRRMLPLDFPPVAEILTLTGQTLSIVVCATLLSAVLSLPVAVLAATNTTLNTTTRMVARAVIVLARALPDLVLVIVAFRVFGLGGIGAVLAMAIHSVGMIGKLFTDAVEDIDDGVRTAVRVTGASRTQQFVAGVLPQVLPSFVATVLHRLDINLRISVVLGFVGVAGLGAEIAHAIQRLDYPRGMALALVVFVLCVVMEVVSGSVRRVLLPPRARRFAGRGRSTQAPVAPTAATLPDGSAPLKPDAARPGRRKRETLRVNWRGTALTVVAAVLVLACARGADLSLQQILDGRHHLLPVLDQFLPPSSGGIMGDLLDALWTTTQIALGGTLLGFALALPCGVLAARNLAPSPTVAFLSRGLILAIRGVPELILAIVFVIATGLGPVAGTLALGLGSVGFLGKLVADTLEELDPGPRTALLALGATPVQAFFAATLRQALPALVAHVLHQLDVNVRSATLLGIVGAGGIGYYLINASRVQEFGVVATIILMVLGVVLTIEGLAVWLRRVLS</sequence>
<feature type="transmembrane region" description="Helical" evidence="7">
    <location>
        <begin position="21"/>
        <end position="42"/>
    </location>
</feature>
<feature type="domain" description="ABC transmembrane type-1" evidence="9">
    <location>
        <begin position="78"/>
        <end position="261"/>
    </location>
</feature>
<protein>
    <submittedName>
        <fullName evidence="10">Phosphonate ABC transporter, permease protein PhnE</fullName>
    </submittedName>
</protein>
<dbReference type="InterPro" id="IPR035906">
    <property type="entry name" value="MetI-like_sf"/>
</dbReference>
<dbReference type="InterPro" id="IPR005769">
    <property type="entry name" value="PhnE/PtxC"/>
</dbReference>
<reference evidence="10" key="1">
    <citation type="submission" date="2021-08" db="EMBL/GenBank/DDBJ databases">
        <title>DNA methylation of m4C regulates biosynthesis of daptomycin in Streptomyces roseosporus L30.</title>
        <authorList>
            <person name="Fang J.-L."/>
        </authorList>
    </citation>
    <scope>NUCLEOTIDE SEQUENCE</scope>
    <source>
        <strain evidence="10">L30</strain>
    </source>
</reference>